<keyword evidence="9" id="KW-0325">Glycoprotein</keyword>
<evidence type="ECO:0000256" key="5">
    <source>
        <dbReference type="ARBA" id="ARBA00022692"/>
    </source>
</evidence>
<keyword evidence="13" id="KW-0675">Receptor</keyword>
<feature type="transmembrane region" description="Helical" evidence="12">
    <location>
        <begin position="7"/>
        <end position="25"/>
    </location>
</feature>
<comment type="caution">
    <text evidence="13">The sequence shown here is derived from an EMBL/GenBank/DDBJ whole genome shotgun (WGS) entry which is preliminary data.</text>
</comment>
<dbReference type="EMBL" id="QXTE01000478">
    <property type="protein sequence ID" value="TFJ97583.1"/>
    <property type="molecule type" value="Genomic_DNA"/>
</dbReference>
<keyword evidence="6 12" id="KW-0735">Signal-anchor</keyword>
<evidence type="ECO:0000256" key="7">
    <source>
        <dbReference type="ARBA" id="ARBA00022989"/>
    </source>
</evidence>
<dbReference type="PANTHER" id="PTHR10896:SF65">
    <property type="entry name" value="GALACTOSYLGALACTOSYLXYLOSYLPROTEIN 3-BETA-GLUCURONOSYLTRANSFERASE 3"/>
    <property type="match status" value="1"/>
</dbReference>
<evidence type="ECO:0000256" key="11">
    <source>
        <dbReference type="PIRSR" id="PIRSR605027-3"/>
    </source>
</evidence>
<evidence type="ECO:0000256" key="9">
    <source>
        <dbReference type="ARBA" id="ARBA00023180"/>
    </source>
</evidence>
<keyword evidence="14" id="KW-1185">Reference proteome</keyword>
<protein>
    <recommendedName>
        <fullName evidence="3 12">Galactosylgalactosylxylosylprotein 3-beta-glucuronosyltransferase</fullName>
        <ecNumber evidence="3 12">2.4.1.135</ecNumber>
    </recommendedName>
</protein>
<dbReference type="InterPro" id="IPR029044">
    <property type="entry name" value="Nucleotide-diphossugar_trans"/>
</dbReference>
<reference evidence="13 14" key="1">
    <citation type="submission" date="2019-04" db="EMBL/GenBank/DDBJ databases">
        <title>Draft genome of the big-headed turtle Platysternon megacephalum.</title>
        <authorList>
            <person name="Gong S."/>
        </authorList>
    </citation>
    <scope>NUCLEOTIDE SEQUENCE [LARGE SCALE GENOMIC DNA]</scope>
    <source>
        <strain evidence="13">DO16091913</strain>
        <tissue evidence="13">Muscle</tissue>
    </source>
</reference>
<gene>
    <name evidence="13" type="ORF">DR999_PMT20582</name>
</gene>
<reference evidence="13 14" key="2">
    <citation type="submission" date="2019-04" db="EMBL/GenBank/DDBJ databases">
        <title>The genome sequence of big-headed turtle.</title>
        <authorList>
            <person name="Gong S."/>
        </authorList>
    </citation>
    <scope>NUCLEOTIDE SEQUENCE [LARGE SCALE GENOMIC DNA]</scope>
    <source>
        <strain evidence="13">DO16091913</strain>
        <tissue evidence="13">Muscle</tissue>
    </source>
</reference>
<comment type="pathway">
    <text evidence="12">Protein modification; protein glycosylation.</text>
</comment>
<dbReference type="OrthoDB" id="675023at2759"/>
<accession>A0A4D9DRV4</accession>
<evidence type="ECO:0000313" key="14">
    <source>
        <dbReference type="Proteomes" id="UP000297703"/>
    </source>
</evidence>
<dbReference type="Pfam" id="PF03360">
    <property type="entry name" value="Glyco_transf_43"/>
    <property type="match status" value="1"/>
</dbReference>
<keyword evidence="11 12" id="KW-0464">Manganese</keyword>
<keyword evidence="4 12" id="KW-0808">Transferase</keyword>
<dbReference type="GO" id="GO:0015018">
    <property type="term" value="F:galactosylgalactosylxylosylprotein 3-beta-glucuronosyltransferase activity"/>
    <property type="evidence" value="ECO:0007669"/>
    <property type="project" value="UniProtKB-UniRule"/>
</dbReference>
<dbReference type="SUPFAM" id="SSF53448">
    <property type="entry name" value="Nucleotide-diphospho-sugar transferases"/>
    <property type="match status" value="1"/>
</dbReference>
<evidence type="ECO:0000256" key="12">
    <source>
        <dbReference type="RuleBase" id="RU363127"/>
    </source>
</evidence>
<comment type="subcellular location">
    <subcellularLocation>
        <location evidence="12">Golgi apparatus membrane</location>
        <topology evidence="12">Single-pass type II membrane protein</topology>
    </subcellularLocation>
    <subcellularLocation>
        <location evidence="1">Membrane</location>
        <topology evidence="1">Single-pass type II membrane protein</topology>
    </subcellularLocation>
</comment>
<dbReference type="EC" id="2.4.1.135" evidence="3 12"/>
<dbReference type="InterPro" id="IPR005027">
    <property type="entry name" value="Glyco_trans_43"/>
</dbReference>
<proteinExistence type="inferred from homology"/>
<keyword evidence="7 12" id="KW-1133">Transmembrane helix</keyword>
<comment type="cofactor">
    <cofactor evidence="11 12">
        <name>Mn(2+)</name>
        <dbReference type="ChEBI" id="CHEBI:29035"/>
    </cofactor>
</comment>
<evidence type="ECO:0000256" key="1">
    <source>
        <dbReference type="ARBA" id="ARBA00004606"/>
    </source>
</evidence>
<feature type="binding site" evidence="11">
    <location>
        <position position="205"/>
    </location>
    <ligand>
        <name>Mn(2+)</name>
        <dbReference type="ChEBI" id="CHEBI:29035"/>
    </ligand>
</feature>
<dbReference type="GO" id="GO:0050650">
    <property type="term" value="P:chondroitin sulfate proteoglycan biosynthetic process"/>
    <property type="evidence" value="ECO:0007669"/>
    <property type="project" value="TreeGrafter"/>
</dbReference>
<evidence type="ECO:0000256" key="2">
    <source>
        <dbReference type="ARBA" id="ARBA00007706"/>
    </source>
</evidence>
<dbReference type="Proteomes" id="UP000297703">
    <property type="component" value="Unassembled WGS sequence"/>
</dbReference>
<evidence type="ECO:0000256" key="4">
    <source>
        <dbReference type="ARBA" id="ARBA00022679"/>
    </source>
</evidence>
<dbReference type="PANTHER" id="PTHR10896">
    <property type="entry name" value="GALACTOSYLGALACTOSYLXYLOSYLPROTEIN 3-BETA-GLUCURONOSYLTRANSFERASE BETA-1,3-GLUCURONYLTRANSFERASE"/>
    <property type="match status" value="1"/>
</dbReference>
<dbReference type="GO" id="GO:0046872">
    <property type="term" value="F:metal ion binding"/>
    <property type="evidence" value="ECO:0007669"/>
    <property type="project" value="UniProtKB-KW"/>
</dbReference>
<sequence>MKVKLKNVFVIYFLVSVIGLMYALLQLGECWAERRSCSAGAELRAGQPCDCSQHLRSASDLMHGKDKKISQLLSEVKRLQARGKGPELEGQALPIIYAITPTYARLVQKAELVRISQTFLHVKNFHWIVVEDSPVKTQLVSELLAQSGLRFTHLHTETPKEHKRKESDPNWLKPRGVEQRNLALQWLRENRELSEEGVVYFADDDNTYSLRLFDEDAKTTAVRGAGSQGCPVAASVTLTPSWNPAWIWNLLLGPVILLQPCRSAPPSVSQFGPWGSWVACDLSAPWWRRAGWWASTQPGSPTGPSPWTWPASLLLCSCCWPIARPGSTCWLSVATWRAACCSHWSPSKSWSLELTTAPRFWSGTHGRRSPK</sequence>
<dbReference type="AlphaFoldDB" id="A0A4D9DRV4"/>
<comment type="catalytic activity">
    <reaction evidence="10 12">
        <text>3-O-(beta-D-galactosyl-(1-&gt;3)-beta-D-galactosyl-(1-&gt;4)-beta-D-xylosyl)-L-seryl-[protein] + UDP-alpha-D-glucuronate = 3-O-(beta-D-GlcA-(1-&gt;3)-beta-D-Gal-(1-&gt;3)-beta-D-Gal-(1-&gt;4)-beta-D-Xyl)-L-seryl-[protein] + UDP + H(+)</text>
        <dbReference type="Rhea" id="RHEA:24168"/>
        <dbReference type="Rhea" id="RHEA-COMP:12571"/>
        <dbReference type="Rhea" id="RHEA-COMP:12573"/>
        <dbReference type="ChEBI" id="CHEBI:15378"/>
        <dbReference type="ChEBI" id="CHEBI:58052"/>
        <dbReference type="ChEBI" id="CHEBI:58223"/>
        <dbReference type="ChEBI" id="CHEBI:132090"/>
        <dbReference type="ChEBI" id="CHEBI:132093"/>
        <dbReference type="EC" id="2.4.1.135"/>
    </reaction>
</comment>
<dbReference type="STRING" id="55544.A0A4D9DRV4"/>
<organism evidence="13 14">
    <name type="scientific">Platysternon megacephalum</name>
    <name type="common">big-headed turtle</name>
    <dbReference type="NCBI Taxonomy" id="55544"/>
    <lineage>
        <taxon>Eukaryota</taxon>
        <taxon>Metazoa</taxon>
        <taxon>Chordata</taxon>
        <taxon>Craniata</taxon>
        <taxon>Vertebrata</taxon>
        <taxon>Euteleostomi</taxon>
        <taxon>Archelosauria</taxon>
        <taxon>Testudinata</taxon>
        <taxon>Testudines</taxon>
        <taxon>Cryptodira</taxon>
        <taxon>Durocryptodira</taxon>
        <taxon>Testudinoidea</taxon>
        <taxon>Platysternidae</taxon>
        <taxon>Platysternon</taxon>
    </lineage>
</organism>
<evidence type="ECO:0000313" key="13">
    <source>
        <dbReference type="EMBL" id="TFJ97583.1"/>
    </source>
</evidence>
<evidence type="ECO:0000256" key="3">
    <source>
        <dbReference type="ARBA" id="ARBA00012641"/>
    </source>
</evidence>
<dbReference type="Gene3D" id="3.90.550.10">
    <property type="entry name" value="Spore Coat Polysaccharide Biosynthesis Protein SpsA, Chain A"/>
    <property type="match status" value="1"/>
</dbReference>
<evidence type="ECO:0000256" key="6">
    <source>
        <dbReference type="ARBA" id="ARBA00022968"/>
    </source>
</evidence>
<keyword evidence="12" id="KW-0333">Golgi apparatus</keyword>
<dbReference type="GO" id="GO:0005975">
    <property type="term" value="P:carbohydrate metabolic process"/>
    <property type="evidence" value="ECO:0007669"/>
    <property type="project" value="TreeGrafter"/>
</dbReference>
<keyword evidence="8 12" id="KW-0472">Membrane</keyword>
<keyword evidence="5 12" id="KW-0812">Transmembrane</keyword>
<dbReference type="GO" id="GO:0000139">
    <property type="term" value="C:Golgi membrane"/>
    <property type="evidence" value="ECO:0007669"/>
    <property type="project" value="UniProtKB-SubCell"/>
</dbReference>
<keyword evidence="11 12" id="KW-0479">Metal-binding</keyword>
<comment type="similarity">
    <text evidence="2 12">Belongs to the glycosyltransferase 43 family.</text>
</comment>
<name>A0A4D9DRV4_9SAUR</name>
<dbReference type="UniPathway" id="UPA00378"/>
<evidence type="ECO:0000256" key="8">
    <source>
        <dbReference type="ARBA" id="ARBA00023136"/>
    </source>
</evidence>
<evidence type="ECO:0000256" key="10">
    <source>
        <dbReference type="ARBA" id="ARBA00047979"/>
    </source>
</evidence>